<dbReference type="PANTHER" id="PTHR40743">
    <property type="entry name" value="NUCLEOTIDE-DIPHOSPHO-SUGAR TRANSFERASE CONTAINING PROTEIN"/>
    <property type="match status" value="1"/>
</dbReference>
<dbReference type="AlphaFoldDB" id="A0A5J4Z4D7"/>
<evidence type="ECO:0000256" key="1">
    <source>
        <dbReference type="SAM" id="MobiDB-lite"/>
    </source>
</evidence>
<organism evidence="2 3">
    <name type="scientific">Porphyridium purpureum</name>
    <name type="common">Red alga</name>
    <name type="synonym">Porphyridium cruentum</name>
    <dbReference type="NCBI Taxonomy" id="35688"/>
    <lineage>
        <taxon>Eukaryota</taxon>
        <taxon>Rhodophyta</taxon>
        <taxon>Bangiophyceae</taxon>
        <taxon>Porphyridiales</taxon>
        <taxon>Porphyridiaceae</taxon>
        <taxon>Porphyridium</taxon>
    </lineage>
</organism>
<evidence type="ECO:0000313" key="3">
    <source>
        <dbReference type="Proteomes" id="UP000324585"/>
    </source>
</evidence>
<evidence type="ECO:0000313" key="2">
    <source>
        <dbReference type="EMBL" id="KAA8498506.1"/>
    </source>
</evidence>
<feature type="compositionally biased region" description="Low complexity" evidence="1">
    <location>
        <begin position="33"/>
        <end position="56"/>
    </location>
</feature>
<accession>A0A5J4Z4D7</accession>
<dbReference type="EMBL" id="VRMN01000001">
    <property type="protein sequence ID" value="KAA8498506.1"/>
    <property type="molecule type" value="Genomic_DNA"/>
</dbReference>
<name>A0A5J4Z4D7_PORPP</name>
<dbReference type="InterPro" id="IPR029044">
    <property type="entry name" value="Nucleotide-diphossugar_trans"/>
</dbReference>
<dbReference type="Proteomes" id="UP000324585">
    <property type="component" value="Unassembled WGS sequence"/>
</dbReference>
<reference evidence="3" key="1">
    <citation type="journal article" date="2019" name="Nat. Commun.">
        <title>Expansion of phycobilisome linker gene families in mesophilic red algae.</title>
        <authorList>
            <person name="Lee J."/>
            <person name="Kim D."/>
            <person name="Bhattacharya D."/>
            <person name="Yoon H.S."/>
        </authorList>
    </citation>
    <scope>NUCLEOTIDE SEQUENCE [LARGE SCALE GENOMIC DNA]</scope>
    <source>
        <strain evidence="3">CCMP 1328</strain>
    </source>
</reference>
<sequence>MAAARRVGDGQGNHGMPGVQQHGAPIAVAAPEQQQHQQQQQQQQRYGGGYVRSSSGNMGAGGQPVSQPLGLLKRESTVPLLQAILVFSLMVLPFLIGTQSVFHETADRNAVVVEHSAHRSSVSPATHDDEMYMMQAREILRNLSMGGLGVSSIAGVQDADLEQDGWTQLEMSNIEQQTFSMAHILKRRSASAESEQQQAPVPKTALVAACGDQVAHLSLAMASWLQVKELDEIVVVDWSLSGSSGNMVRRYADKPNGKIVRSVWVPQQVFVRSWAYNLALRLASASNILAVDCNVILDPNFLEGHKLETVSSTFYSGEVGSKLSHVLFIARNLLENVAGYDERMVSAGYLDVNMRRRIEQNGGIFSNVNEQLIHVIPFEHPKVSILSRYVEGTDATARSNESSSSASDVMANAMGDPSDPFFPLMQKTDFQIALNRRSSSGAPAWMTQPGETFTEFKFFVPSRKSRLSDADLIAKPVKRAKSLHDSLTTEQWDKLKRLALQDVLQHNLKIPLTLVERFFSDSEVTLDRVRNYTFEERMHPPRLLIGIVQGKDVATCMSSLAILLGAAEMNGRLAVITWAPEAAAIVKPLVGLLDFEAAKKRLSVFARKKTYMAVMEGLSCKSSHAGGFGECVADPDSEWHDDFEYFETNGDMSSISFAQEKNVIIKLPVEIKEMRRIDLIPSGEFQQYAALWPHEDIHTKLKTVMTPGPGCLVLNKMDATDGEIASALDAFVAYRRKIAIQDSVEVPFYRVFAFRREHYDKAAASFKNIATGEETLSIIEPGVLVDNDVWNSVYHQYSWLFGFHYCRGYSFMGLEHALATNVLKYVLMWRKLNAPELVTDMLRNLGSSGPIVNYEFRNW</sequence>
<gene>
    <name evidence="2" type="ORF">FVE85_6091</name>
</gene>
<comment type="caution">
    <text evidence="2">The sequence shown here is derived from an EMBL/GenBank/DDBJ whole genome shotgun (WGS) entry which is preliminary data.</text>
</comment>
<protein>
    <submittedName>
        <fullName evidence="2">Uncharacterized protein</fullName>
    </submittedName>
</protein>
<feature type="region of interest" description="Disordered" evidence="1">
    <location>
        <begin position="1"/>
        <end position="62"/>
    </location>
</feature>
<dbReference type="PANTHER" id="PTHR40743:SF1">
    <property type="entry name" value="POSSIBLE GLYCOSYLTRANSFERASE"/>
    <property type="match status" value="1"/>
</dbReference>
<dbReference type="Gene3D" id="3.90.550.10">
    <property type="entry name" value="Spore Coat Polysaccharide Biosynthesis Protein SpsA, Chain A"/>
    <property type="match status" value="1"/>
</dbReference>
<keyword evidence="3" id="KW-1185">Reference proteome</keyword>
<proteinExistence type="predicted"/>
<dbReference type="SUPFAM" id="SSF53448">
    <property type="entry name" value="Nucleotide-diphospho-sugar transferases"/>
    <property type="match status" value="1"/>
</dbReference>